<comment type="caution">
    <text evidence="11">The sequence shown here is derived from an EMBL/GenBank/DDBJ whole genome shotgun (WGS) entry which is preliminary data.</text>
</comment>
<dbReference type="UniPathway" id="UPA00094"/>
<evidence type="ECO:0000256" key="4">
    <source>
        <dbReference type="ARBA" id="ARBA00022553"/>
    </source>
</evidence>
<dbReference type="Gene3D" id="3.40.47.10">
    <property type="match status" value="1"/>
</dbReference>
<dbReference type="Gene3D" id="3.40.366.10">
    <property type="entry name" value="Malonyl-Coenzyme A Acyl Carrier Protein, domain 2"/>
    <property type="match status" value="1"/>
</dbReference>
<evidence type="ECO:0000259" key="8">
    <source>
        <dbReference type="PROSITE" id="PS50075"/>
    </source>
</evidence>
<organism evidence="11 12">
    <name type="scientific">Pseudoalteromonas caenipelagi</name>
    <dbReference type="NCBI Taxonomy" id="2726988"/>
    <lineage>
        <taxon>Bacteria</taxon>
        <taxon>Pseudomonadati</taxon>
        <taxon>Pseudomonadota</taxon>
        <taxon>Gammaproteobacteria</taxon>
        <taxon>Alteromonadales</taxon>
        <taxon>Pseudoalteromonadaceae</taxon>
        <taxon>Pseudoalteromonas</taxon>
    </lineage>
</organism>
<dbReference type="InterPro" id="IPR049900">
    <property type="entry name" value="PKS_mFAS_DH"/>
</dbReference>
<dbReference type="SMART" id="SM00825">
    <property type="entry name" value="PKS_KS"/>
    <property type="match status" value="1"/>
</dbReference>
<evidence type="ECO:0000313" key="12">
    <source>
        <dbReference type="Proteomes" id="UP000586305"/>
    </source>
</evidence>
<feature type="active site" description="Proton donor; for dehydratase activity" evidence="7">
    <location>
        <position position="1102"/>
    </location>
</feature>
<dbReference type="GO" id="GO:0006633">
    <property type="term" value="P:fatty acid biosynthetic process"/>
    <property type="evidence" value="ECO:0007669"/>
    <property type="project" value="UniProtKB-UniPathway"/>
</dbReference>
<dbReference type="InterPro" id="IPR020841">
    <property type="entry name" value="PKS_Beta-ketoAc_synthase_dom"/>
</dbReference>
<dbReference type="EMBL" id="JABBPG010000003">
    <property type="protein sequence ID" value="NOU50885.1"/>
    <property type="molecule type" value="Genomic_DNA"/>
</dbReference>
<dbReference type="InterPro" id="IPR014031">
    <property type="entry name" value="Ketoacyl_synth_C"/>
</dbReference>
<dbReference type="InterPro" id="IPR018201">
    <property type="entry name" value="Ketoacyl_synth_AS"/>
</dbReference>
<dbReference type="GO" id="GO:0031177">
    <property type="term" value="F:phosphopantetheine binding"/>
    <property type="evidence" value="ECO:0007669"/>
    <property type="project" value="InterPro"/>
</dbReference>
<dbReference type="PROSITE" id="PS50075">
    <property type="entry name" value="CARRIER"/>
    <property type="match status" value="1"/>
</dbReference>
<comment type="function">
    <text evidence="6">Involved in production of the polyketide antibiotic thailandamide.</text>
</comment>
<evidence type="ECO:0000259" key="9">
    <source>
        <dbReference type="PROSITE" id="PS52004"/>
    </source>
</evidence>
<dbReference type="InterPro" id="IPR016039">
    <property type="entry name" value="Thiolase-like"/>
</dbReference>
<dbReference type="InterPro" id="IPR049551">
    <property type="entry name" value="PKS_DH_C"/>
</dbReference>
<dbReference type="InterPro" id="IPR016036">
    <property type="entry name" value="Malonyl_transacylase_ACP-bd"/>
</dbReference>
<keyword evidence="12" id="KW-1185">Reference proteome</keyword>
<keyword evidence="5" id="KW-0808">Transferase</keyword>
<feature type="active site" description="Proton acceptor; for dehydratase activity" evidence="7">
    <location>
        <position position="946"/>
    </location>
</feature>
<dbReference type="PROSITE" id="PS00606">
    <property type="entry name" value="KS3_1"/>
    <property type="match status" value="1"/>
</dbReference>
<gene>
    <name evidence="11" type="ORF">HG263_10105</name>
</gene>
<reference evidence="11 12" key="1">
    <citation type="submission" date="2020-04" db="EMBL/GenBank/DDBJ databases">
        <title>Pseudoalteromonas caenipelagi sp. nov., isolated from a tidal flat.</title>
        <authorList>
            <person name="Park S."/>
            <person name="Yoon J.-H."/>
        </authorList>
    </citation>
    <scope>NUCLEOTIDE SEQUENCE [LARGE SCALE GENOMIC DNA]</scope>
    <source>
        <strain evidence="11 12">JBTF-M23</strain>
    </source>
</reference>
<dbReference type="Pfam" id="PF00109">
    <property type="entry name" value="ketoacyl-synt"/>
    <property type="match status" value="1"/>
</dbReference>
<dbReference type="PANTHER" id="PTHR43775">
    <property type="entry name" value="FATTY ACID SYNTHASE"/>
    <property type="match status" value="1"/>
</dbReference>
<dbReference type="Pfam" id="PF00550">
    <property type="entry name" value="PP-binding"/>
    <property type="match status" value="1"/>
</dbReference>
<dbReference type="InterPro" id="IPR032821">
    <property type="entry name" value="PKS_assoc"/>
</dbReference>
<dbReference type="CDD" id="cd00833">
    <property type="entry name" value="PKS"/>
    <property type="match status" value="1"/>
</dbReference>
<dbReference type="SMART" id="SM00827">
    <property type="entry name" value="PKS_AT"/>
    <property type="match status" value="1"/>
</dbReference>
<dbReference type="PANTHER" id="PTHR43775:SF37">
    <property type="entry name" value="SI:DKEY-61P9.11"/>
    <property type="match status" value="1"/>
</dbReference>
<keyword evidence="3" id="KW-0596">Phosphopantetheine</keyword>
<evidence type="ECO:0000313" key="11">
    <source>
        <dbReference type="EMBL" id="NOU50885.1"/>
    </source>
</evidence>
<dbReference type="Gene3D" id="3.10.129.110">
    <property type="entry name" value="Polyketide synthase dehydratase"/>
    <property type="match status" value="1"/>
</dbReference>
<dbReference type="Proteomes" id="UP000586305">
    <property type="component" value="Unassembled WGS sequence"/>
</dbReference>
<dbReference type="InterPro" id="IPR020806">
    <property type="entry name" value="PKS_PP-bd"/>
</dbReference>
<evidence type="ECO:0000256" key="2">
    <source>
        <dbReference type="ARBA" id="ARBA00006484"/>
    </source>
</evidence>
<dbReference type="SMART" id="SM00822">
    <property type="entry name" value="PKS_KR"/>
    <property type="match status" value="1"/>
</dbReference>
<dbReference type="Gene3D" id="3.40.50.720">
    <property type="entry name" value="NAD(P)-binding Rossmann-like Domain"/>
    <property type="match status" value="2"/>
</dbReference>
<dbReference type="InterPro" id="IPR057326">
    <property type="entry name" value="KR_dom"/>
</dbReference>
<dbReference type="Gene3D" id="1.10.1200.10">
    <property type="entry name" value="ACP-like"/>
    <property type="match status" value="1"/>
</dbReference>
<feature type="domain" description="PKS/mFAS DH" evidence="10">
    <location>
        <begin position="910"/>
        <end position="1179"/>
    </location>
</feature>
<dbReference type="Pfam" id="PF21089">
    <property type="entry name" value="PKS_DH_N"/>
    <property type="match status" value="1"/>
</dbReference>
<comment type="similarity">
    <text evidence="2">Belongs to the short-chain dehydrogenases/reductases (SDR) family.</text>
</comment>
<feature type="region of interest" description="C-terminal hotdog fold" evidence="7">
    <location>
        <begin position="1046"/>
        <end position="1179"/>
    </location>
</feature>
<dbReference type="GO" id="GO:0004315">
    <property type="term" value="F:3-oxoacyl-[acyl-carrier-protein] synthase activity"/>
    <property type="evidence" value="ECO:0007669"/>
    <property type="project" value="InterPro"/>
</dbReference>
<dbReference type="InterPro" id="IPR036291">
    <property type="entry name" value="NAD(P)-bd_dom_sf"/>
</dbReference>
<name>A0A849VCV3_9GAMM</name>
<dbReference type="SUPFAM" id="SSF52151">
    <property type="entry name" value="FabD/lysophospholipase-like"/>
    <property type="match status" value="1"/>
</dbReference>
<comment type="pathway">
    <text evidence="1">Lipid metabolism; fatty acid biosynthesis.</text>
</comment>
<dbReference type="InterPro" id="IPR049552">
    <property type="entry name" value="PKS_DH_N"/>
</dbReference>
<dbReference type="SUPFAM" id="SSF51735">
    <property type="entry name" value="NAD(P)-binding Rossmann-fold domains"/>
    <property type="match status" value="2"/>
</dbReference>
<dbReference type="Pfam" id="PF00698">
    <property type="entry name" value="Acyl_transf_1"/>
    <property type="match status" value="1"/>
</dbReference>
<feature type="domain" description="Ketosynthase family 3 (KS3)" evidence="9">
    <location>
        <begin position="14"/>
        <end position="444"/>
    </location>
</feature>
<dbReference type="InterPro" id="IPR013968">
    <property type="entry name" value="PKS_KR"/>
</dbReference>
<dbReference type="Gene3D" id="3.30.70.3290">
    <property type="match status" value="1"/>
</dbReference>
<feature type="region of interest" description="N-terminal hotdog fold" evidence="7">
    <location>
        <begin position="910"/>
        <end position="1032"/>
    </location>
</feature>
<evidence type="ECO:0000256" key="6">
    <source>
        <dbReference type="ARBA" id="ARBA00054155"/>
    </source>
</evidence>
<dbReference type="PROSITE" id="PS52004">
    <property type="entry name" value="KS3_2"/>
    <property type="match status" value="1"/>
</dbReference>
<dbReference type="SUPFAM" id="SSF53901">
    <property type="entry name" value="Thiolase-like"/>
    <property type="match status" value="1"/>
</dbReference>
<evidence type="ECO:0000259" key="10">
    <source>
        <dbReference type="PROSITE" id="PS52019"/>
    </source>
</evidence>
<dbReference type="InterPro" id="IPR016035">
    <property type="entry name" value="Acyl_Trfase/lysoPLipase"/>
</dbReference>
<sequence>MNKTDLNKSVFSNKNDIAVIGVACRLPGDNNHPTTFHEFLLNGGNGISTIPEDRWSVDAYYDSDKTAQGKMYVKKGGFLSGLSQFDATFFGISPKEAPYIDPQHRWLLEVSYEAMENAGLDTKQLKGSDTGVFIGQFMHDFEQLQTDSNAHAQISNHSATGSSMTLTANRLSYCYDFHGPSLTLDTACSSSLVALDLACKAIQNGDSQIALAGGVNLLLRPEMTMSICKASMLSPDGLCKSFDSSANGYVRSEGVAVAVLKSLSQAITDNDPILAVIKASGTNQDGHTSGITVPNGQAQQQLLKKTLAIAGLNGSDIDYAEAHGTGTAVGDPIEVNALGKALGKDLERAKDNPCLIGSVKSNIGHTEPTAGLAGLIKTINAINSGMIPKNIHCHTLNPAIDESELNIKIVTKNTPWPDKPGKPRRAIVNSFGFGGTNANVVIEQAPTSYATSNPKTDVLQLFISAKSENALKESARLYLNTAKQLDESQLRDLCINSVLLRTAHRHRLVFSATARSQLIQQLEDYIGELSNKAIRYGQAQHDKTTPIAFVFSGMGTTWPQMGMELYKNNPIFKAQIDKIDHELKKYVSWSLVDVIAQQSEQIHDTQYAQPSIFAIQVALYEALIAQGVRVNAIVGHSAGEVAASYCAGVYNFVDAVKIVYYRSQLQQTTSGEGKMLAVGVDEATAKALCEQYQGLVSIAAINSETAITLSGDSQSLEHIAQQLDEAGQFAKFLNVDVPYHSPAMEKLKQPLIAALADIQPQPPIVPMYSTVTGLAAQWQSWTGEYWADNVRDPVYFYQAIQQILADGIECFIEVAPHAVLSHSIKQISTNPTTFATPTLSRAQDDRLQLAACVASLATAGLMDVATALAVNNCKPNHSITLPNYPWQHESYWLENPDVQLTRIENKQKKDAYFDTVLPLLGQQLISQQPVWQSKFDLAEQAFLSGHQVGEDIIYPGAGYIESALQLARLQWPDGSIELKDIEFLRPLFVEPTANILETRLNSQTAQLTIHSFKNDDWHLQAQCQLNQKPNLAVAGMPLQQAKLAFATQLDQAAFYQQCHQLGMNYQNQFQSVTQCYKDERTVLVELNGQENTDYILDPTLLDGAFQSFFQLVEHSYLPVKIATVRVHKTPSPRCFAKLTVAYINPVSSKGDIDIFDIDGRLCVQVQGIELRSNTAERHDPNTELKYHYTWANLSIAEGLPEVQSHPATLLLSSEHPQQLSDLPGIISSTPLSVASLETELSQQTAHIQRVIIDLRSLSHVTLSNLSAEIDQQQAFVQPLQVLQALQAQQWQKALEIVLITQGAYAPSQCTVEPTQTALWGLGRVFASENQQFNTVLLDLDDNQSSQQVLQHLLQQSQLRDAEIAIHQGAAYSHQLQALTTFACLNDTLYPVLPSEPNHYQWQFVDEQWLAIKQPLSQEHDLAQVHLIATSPHALTGQLTPALYLLTDNHDNPLLSVAFEGLTSYLDTDIPLISLANGKLDWLTNNIAAVHNTLALQLGIEALNPRSAIAFYAPSHLADLATVRLLKSSGHTVHIIEEEQLEQFDGLIETLIWCSDTIPSSSLAHKLQYGAHVISLKSSISVTHLPDNCSFIRPTLTLAAQLSKAELTNKLSNIVDTLTNFDTPSGTQTIEMPNIPSQELSDAVTISMAQAPKKLYQRQNTSTPFKEASYLVTGGQGGIGLEVVQWLIKQGASQVFVTGRSALNEQLASVINRAREHHCTIEYIQADISQREDVTRLMSDIQHASSPLKGIFHAAGVLKDATFSQQSPEHMSAVLAPKVNGAWYLHQATLDSELDYFVCFSSIAAMVGWAGQANYATANAFMDGLCAARKQQGLNATSLNWGPWLEAGMAAQLAEHERLQMERSGMYALSSLEGVTELEHALSCATAQIGIFKVDWQNAKLVGSQPSARSVYTQLLPEQTTDTENTIKTQLTNASSSQRSLLLVAAVKTELAGVLGLSDPEHIEVNTSVFDYGLNSLMAIDLKQRLQAFSDSPLPASIVMKHDSVSKLAEYIGALYNEATQSIDQVSEEQVVTVTL</sequence>
<dbReference type="Pfam" id="PF16197">
    <property type="entry name" value="KAsynt_C_assoc"/>
    <property type="match status" value="1"/>
</dbReference>
<dbReference type="InterPro" id="IPR014043">
    <property type="entry name" value="Acyl_transferase_dom"/>
</dbReference>
<evidence type="ECO:0000256" key="3">
    <source>
        <dbReference type="ARBA" id="ARBA00022450"/>
    </source>
</evidence>
<dbReference type="InterPro" id="IPR050091">
    <property type="entry name" value="PKS_NRPS_Biosynth_Enz"/>
</dbReference>
<proteinExistence type="inferred from homology"/>
<dbReference type="SUPFAM" id="SSF55048">
    <property type="entry name" value="Probable ACP-binding domain of malonyl-CoA ACP transacylase"/>
    <property type="match status" value="1"/>
</dbReference>
<dbReference type="PROSITE" id="PS52019">
    <property type="entry name" value="PKS_MFAS_DH"/>
    <property type="match status" value="1"/>
</dbReference>
<dbReference type="RefSeq" id="WP_171625956.1">
    <property type="nucleotide sequence ID" value="NZ_JABBPG010000003.1"/>
</dbReference>
<dbReference type="FunFam" id="3.40.47.10:FF:000019">
    <property type="entry name" value="Polyketide synthase type I"/>
    <property type="match status" value="1"/>
</dbReference>
<dbReference type="InterPro" id="IPR014030">
    <property type="entry name" value="Ketoacyl_synth_N"/>
</dbReference>
<dbReference type="CDD" id="cd08955">
    <property type="entry name" value="KR_2_FAS_SDR_x"/>
    <property type="match status" value="1"/>
</dbReference>
<dbReference type="SMART" id="SM00826">
    <property type="entry name" value="PKS_DH"/>
    <property type="match status" value="1"/>
</dbReference>
<dbReference type="InterPro" id="IPR036736">
    <property type="entry name" value="ACP-like_sf"/>
</dbReference>
<dbReference type="InterPro" id="IPR009081">
    <property type="entry name" value="PP-bd_ACP"/>
</dbReference>
<evidence type="ECO:0000256" key="5">
    <source>
        <dbReference type="ARBA" id="ARBA00022679"/>
    </source>
</evidence>
<dbReference type="InterPro" id="IPR042104">
    <property type="entry name" value="PKS_dehydratase_sf"/>
</dbReference>
<feature type="domain" description="Carrier" evidence="8">
    <location>
        <begin position="1937"/>
        <end position="2015"/>
    </location>
</feature>
<evidence type="ECO:0000256" key="7">
    <source>
        <dbReference type="PROSITE-ProRule" id="PRU01363"/>
    </source>
</evidence>
<dbReference type="InterPro" id="IPR020807">
    <property type="entry name" value="PKS_DH"/>
</dbReference>
<dbReference type="Pfam" id="PF02801">
    <property type="entry name" value="Ketoacyl-synt_C"/>
    <property type="match status" value="1"/>
</dbReference>
<evidence type="ECO:0000256" key="1">
    <source>
        <dbReference type="ARBA" id="ARBA00005194"/>
    </source>
</evidence>
<protein>
    <submittedName>
        <fullName evidence="11">SDR family NAD(P)-dependent oxidoreductase</fullName>
    </submittedName>
</protein>
<dbReference type="InterPro" id="IPR001227">
    <property type="entry name" value="Ac_transferase_dom_sf"/>
</dbReference>
<dbReference type="SMART" id="SM00823">
    <property type="entry name" value="PKS_PP"/>
    <property type="match status" value="1"/>
</dbReference>
<dbReference type="Pfam" id="PF08659">
    <property type="entry name" value="KR"/>
    <property type="match status" value="1"/>
</dbReference>
<dbReference type="GO" id="GO:0004312">
    <property type="term" value="F:fatty acid synthase activity"/>
    <property type="evidence" value="ECO:0007669"/>
    <property type="project" value="TreeGrafter"/>
</dbReference>
<dbReference type="SUPFAM" id="SSF47336">
    <property type="entry name" value="ACP-like"/>
    <property type="match status" value="1"/>
</dbReference>
<keyword evidence="4" id="KW-0597">Phosphoprotein</keyword>
<accession>A0A849VCV3</accession>
<dbReference type="Pfam" id="PF14765">
    <property type="entry name" value="PS-DH"/>
    <property type="match status" value="1"/>
</dbReference>